<evidence type="ECO:0000313" key="2">
    <source>
        <dbReference type="EMBL" id="CAG8731804.1"/>
    </source>
</evidence>
<dbReference type="Pfam" id="PF09747">
    <property type="entry name" value="CCD97-like_C"/>
    <property type="match status" value="1"/>
</dbReference>
<dbReference type="EMBL" id="CAJVPV010026514">
    <property type="protein sequence ID" value="CAG8731804.1"/>
    <property type="molecule type" value="Genomic_DNA"/>
</dbReference>
<dbReference type="PANTHER" id="PTHR31840">
    <property type="entry name" value="COILED-COIL DOMAIN-CONTAINING PROTEIN 97"/>
    <property type="match status" value="1"/>
</dbReference>
<keyword evidence="3" id="KW-1185">Reference proteome</keyword>
<proteinExistence type="predicted"/>
<dbReference type="AlphaFoldDB" id="A0A9N9IE29"/>
<dbReference type="InterPro" id="IPR018613">
    <property type="entry name" value="Ccdc97-like"/>
</dbReference>
<accession>A0A9N9IE29</accession>
<dbReference type="OrthoDB" id="333176at2759"/>
<dbReference type="InterPro" id="IPR040233">
    <property type="entry name" value="CCD97-like_C"/>
</dbReference>
<dbReference type="PANTHER" id="PTHR31840:SF1">
    <property type="entry name" value="COILED-COIL DOMAIN-CONTAINING PROTEIN 97"/>
    <property type="match status" value="1"/>
</dbReference>
<organism evidence="2 3">
    <name type="scientific">Acaulospora morrowiae</name>
    <dbReference type="NCBI Taxonomy" id="94023"/>
    <lineage>
        <taxon>Eukaryota</taxon>
        <taxon>Fungi</taxon>
        <taxon>Fungi incertae sedis</taxon>
        <taxon>Mucoromycota</taxon>
        <taxon>Glomeromycotina</taxon>
        <taxon>Glomeromycetes</taxon>
        <taxon>Diversisporales</taxon>
        <taxon>Acaulosporaceae</taxon>
        <taxon>Acaulospora</taxon>
    </lineage>
</organism>
<name>A0A9N9IE29_9GLOM</name>
<sequence>MAIRRSQDCHVVGQVNNYKYRKAFHRILFLKNLFMESNLKEELLQYIKVNLSTIYFKTLQENENEPSDDEKLAYMRQTLDDPALFLSKWGKYLPKEQLLKFEGLRADYEVNWHLSQIQKSTPLSVSRDLHPNARHNKKILNRRYRYLITKLDNSSYFSDEAMEYREPLLYEDYVGQYIPDEERYPPFADNVDLVDRMLYDIDSVNVRESTENVSTNISSPQVQEQSTVMQEPSGDDIVNSNGEVENGEVESGVTTLESNRPHISDEEKEQLRTDLVDIMREKFVSGNDPYFDYDTVDFNEEYDDISIEEQDIQGKSVALRLYPYLSNPTIWMKLIQEQVFWITEFAPTYVVIQQPISDNCD</sequence>
<feature type="domain" description="CCD97-like C-terminal" evidence="1">
    <location>
        <begin position="141"/>
        <end position="313"/>
    </location>
</feature>
<comment type="caution">
    <text evidence="2">The sequence shown here is derived from an EMBL/GenBank/DDBJ whole genome shotgun (WGS) entry which is preliminary data.</text>
</comment>
<evidence type="ECO:0000313" key="3">
    <source>
        <dbReference type="Proteomes" id="UP000789342"/>
    </source>
</evidence>
<gene>
    <name evidence="2" type="ORF">AMORRO_LOCUS14080</name>
</gene>
<protein>
    <submittedName>
        <fullName evidence="2">13011_t:CDS:1</fullName>
    </submittedName>
</protein>
<dbReference type="Proteomes" id="UP000789342">
    <property type="component" value="Unassembled WGS sequence"/>
</dbReference>
<evidence type="ECO:0000259" key="1">
    <source>
        <dbReference type="Pfam" id="PF09747"/>
    </source>
</evidence>
<reference evidence="2" key="1">
    <citation type="submission" date="2021-06" db="EMBL/GenBank/DDBJ databases">
        <authorList>
            <person name="Kallberg Y."/>
            <person name="Tangrot J."/>
            <person name="Rosling A."/>
        </authorList>
    </citation>
    <scope>NUCLEOTIDE SEQUENCE</scope>
    <source>
        <strain evidence="2">CL551</strain>
    </source>
</reference>